<accession>A0A0E9S1P3</accession>
<dbReference type="AlphaFoldDB" id="A0A0E9S1P3"/>
<evidence type="ECO:0000313" key="1">
    <source>
        <dbReference type="EMBL" id="JAH35216.1"/>
    </source>
</evidence>
<organism evidence="1">
    <name type="scientific">Anguilla anguilla</name>
    <name type="common">European freshwater eel</name>
    <name type="synonym">Muraena anguilla</name>
    <dbReference type="NCBI Taxonomy" id="7936"/>
    <lineage>
        <taxon>Eukaryota</taxon>
        <taxon>Metazoa</taxon>
        <taxon>Chordata</taxon>
        <taxon>Craniata</taxon>
        <taxon>Vertebrata</taxon>
        <taxon>Euteleostomi</taxon>
        <taxon>Actinopterygii</taxon>
        <taxon>Neopterygii</taxon>
        <taxon>Teleostei</taxon>
        <taxon>Anguilliformes</taxon>
        <taxon>Anguillidae</taxon>
        <taxon>Anguilla</taxon>
    </lineage>
</organism>
<dbReference type="EMBL" id="GBXM01073361">
    <property type="protein sequence ID" value="JAH35216.1"/>
    <property type="molecule type" value="Transcribed_RNA"/>
</dbReference>
<reference evidence="1" key="1">
    <citation type="submission" date="2014-11" db="EMBL/GenBank/DDBJ databases">
        <authorList>
            <person name="Amaro Gonzalez C."/>
        </authorList>
    </citation>
    <scope>NUCLEOTIDE SEQUENCE</scope>
</reference>
<sequence length="22" mass="2506">MTSENMKTDNISIKVLYGNSIF</sequence>
<proteinExistence type="predicted"/>
<protein>
    <submittedName>
        <fullName evidence="1">Uncharacterized protein</fullName>
    </submittedName>
</protein>
<reference evidence="1" key="2">
    <citation type="journal article" date="2015" name="Fish Shellfish Immunol.">
        <title>Early steps in the European eel (Anguilla anguilla)-Vibrio vulnificus interaction in the gills: Role of the RtxA13 toxin.</title>
        <authorList>
            <person name="Callol A."/>
            <person name="Pajuelo D."/>
            <person name="Ebbesson L."/>
            <person name="Teles M."/>
            <person name="MacKenzie S."/>
            <person name="Amaro C."/>
        </authorList>
    </citation>
    <scope>NUCLEOTIDE SEQUENCE</scope>
</reference>
<name>A0A0E9S1P3_ANGAN</name>